<dbReference type="Proteomes" id="UP001203880">
    <property type="component" value="Unassembled WGS sequence"/>
</dbReference>
<dbReference type="InterPro" id="IPR021068">
    <property type="entry name" value="HTH_DNA-bd"/>
</dbReference>
<evidence type="ECO:0000313" key="3">
    <source>
        <dbReference type="EMBL" id="MCL6282704.1"/>
    </source>
</evidence>
<keyword evidence="4" id="KW-1185">Reference proteome</keyword>
<reference evidence="3" key="1">
    <citation type="submission" date="2022-05" db="EMBL/GenBank/DDBJ databases">
        <authorList>
            <person name="Park J.-S."/>
        </authorList>
    </citation>
    <scope>NUCLEOTIDE SEQUENCE</scope>
    <source>
        <strain evidence="3">2012CJ41-6</strain>
    </source>
</reference>
<accession>A0ABT0PYN2</accession>
<dbReference type="RefSeq" id="WP_249707057.1">
    <property type="nucleotide sequence ID" value="NZ_JAMFMB010000003.1"/>
</dbReference>
<organism evidence="3 4">
    <name type="scientific">Ruegeria spongiae</name>
    <dbReference type="NCBI Taxonomy" id="2942209"/>
    <lineage>
        <taxon>Bacteria</taxon>
        <taxon>Pseudomonadati</taxon>
        <taxon>Pseudomonadota</taxon>
        <taxon>Alphaproteobacteria</taxon>
        <taxon>Rhodobacterales</taxon>
        <taxon>Roseobacteraceae</taxon>
        <taxon>Ruegeria</taxon>
    </lineage>
</organism>
<feature type="domain" description="HTH DNA binding" evidence="2">
    <location>
        <begin position="302"/>
        <end position="356"/>
    </location>
</feature>
<name>A0ABT0PYN2_9RHOB</name>
<evidence type="ECO:0000256" key="1">
    <source>
        <dbReference type="SAM" id="MobiDB-lite"/>
    </source>
</evidence>
<evidence type="ECO:0000313" key="4">
    <source>
        <dbReference type="Proteomes" id="UP001203880"/>
    </source>
</evidence>
<comment type="caution">
    <text evidence="3">The sequence shown here is derived from an EMBL/GenBank/DDBJ whole genome shotgun (WGS) entry which is preliminary data.</text>
</comment>
<gene>
    <name evidence="3" type="ORF">M3P21_04100</name>
</gene>
<proteinExistence type="predicted"/>
<evidence type="ECO:0000259" key="2">
    <source>
        <dbReference type="Pfam" id="PF11972"/>
    </source>
</evidence>
<dbReference type="Pfam" id="PF11972">
    <property type="entry name" value="HTH_13"/>
    <property type="match status" value="1"/>
</dbReference>
<dbReference type="EMBL" id="JAMFMB010000003">
    <property type="protein sequence ID" value="MCL6282704.1"/>
    <property type="molecule type" value="Genomic_DNA"/>
</dbReference>
<sequence length="359" mass="39428">MRRRIENPDDDEEATPRSIYDPEPIEDADLWFLPQPPEDMAPGEMPWPVAAREVGLDGRTWQAAEAAQYPLLVAAAQAVARFGERLRHAAPGVSERLALMTVSALLRAEGIWLGSDQIALYRAFRLGSDDMARDQSRADWAVRRLLAGPLPQDGMRDFLGRVSVSDPHPDEDRPIGPELDLAGQDWAEGLPETGHLLTRAAQSFAAWRQQALTPYEQILEPSVAALLLGAGDEAPFLPMAEGHRFDRHQLAQSSDAAVARLVTFLTAIEAGALRAAMELDRLAAWRTKAVQATAGLSGRTPPLLIAALLRYPILSAELAAEAADCSRPSARRNLTLFHELGLIREVTGQERYRFWAALV</sequence>
<feature type="region of interest" description="Disordered" evidence="1">
    <location>
        <begin position="1"/>
        <end position="25"/>
    </location>
</feature>
<protein>
    <recommendedName>
        <fullName evidence="2">HTH DNA binding domain-containing protein</fullName>
    </recommendedName>
</protein>